<proteinExistence type="predicted"/>
<evidence type="ECO:0000313" key="1">
    <source>
        <dbReference type="EMBL" id="KDR72370.1"/>
    </source>
</evidence>
<dbReference type="Proteomes" id="UP000027222">
    <property type="component" value="Unassembled WGS sequence"/>
</dbReference>
<protein>
    <submittedName>
        <fullName evidence="1">Uncharacterized protein</fullName>
    </submittedName>
</protein>
<dbReference type="HOGENOM" id="CLU_1120241_0_0_1"/>
<name>A0A067SN68_GALM3</name>
<reference evidence="2" key="1">
    <citation type="journal article" date="2014" name="Proc. Natl. Acad. Sci. U.S.A.">
        <title>Extensive sampling of basidiomycete genomes demonstrates inadequacy of the white-rot/brown-rot paradigm for wood decay fungi.</title>
        <authorList>
            <person name="Riley R."/>
            <person name="Salamov A.A."/>
            <person name="Brown D.W."/>
            <person name="Nagy L.G."/>
            <person name="Floudas D."/>
            <person name="Held B.W."/>
            <person name="Levasseur A."/>
            <person name="Lombard V."/>
            <person name="Morin E."/>
            <person name="Otillar R."/>
            <person name="Lindquist E.A."/>
            <person name="Sun H."/>
            <person name="LaButti K.M."/>
            <person name="Schmutz J."/>
            <person name="Jabbour D."/>
            <person name="Luo H."/>
            <person name="Baker S.E."/>
            <person name="Pisabarro A.G."/>
            <person name="Walton J.D."/>
            <person name="Blanchette R.A."/>
            <person name="Henrissat B."/>
            <person name="Martin F."/>
            <person name="Cullen D."/>
            <person name="Hibbett D.S."/>
            <person name="Grigoriev I.V."/>
        </authorList>
    </citation>
    <scope>NUCLEOTIDE SEQUENCE [LARGE SCALE GENOMIC DNA]</scope>
    <source>
        <strain evidence="2">CBS 339.88</strain>
    </source>
</reference>
<dbReference type="AlphaFoldDB" id="A0A067SN68"/>
<keyword evidence="2" id="KW-1185">Reference proteome</keyword>
<evidence type="ECO:0000313" key="2">
    <source>
        <dbReference type="Proteomes" id="UP000027222"/>
    </source>
</evidence>
<sequence length="248" mass="27594">MPNELPTEADLIAAVDDAKRDQTEVWTDVAGTETAIEGVRKRKAESNARVNALLDHLRDIAVVSMSDVSRAATKLPTMTCEMEKVRDTIGNRVRELEDELKVTFEAQADEMRHFELLERLKAQAVVFDERFGIAKGELKMLRRVVFSDAQNSHPAKMSANPTTTTALANRVADFPRLCRGAQCIVMYEVNGKVVNRIARYKDVAWDLFDGKPIVIGHTVRVGDEMVHVSIGKTTPLHAFCGQCGQDVL</sequence>
<dbReference type="EMBL" id="KL142389">
    <property type="protein sequence ID" value="KDR72370.1"/>
    <property type="molecule type" value="Genomic_DNA"/>
</dbReference>
<gene>
    <name evidence="1" type="ORF">GALMADRAFT_143210</name>
</gene>
<organism evidence="1 2">
    <name type="scientific">Galerina marginata (strain CBS 339.88)</name>
    <dbReference type="NCBI Taxonomy" id="685588"/>
    <lineage>
        <taxon>Eukaryota</taxon>
        <taxon>Fungi</taxon>
        <taxon>Dikarya</taxon>
        <taxon>Basidiomycota</taxon>
        <taxon>Agaricomycotina</taxon>
        <taxon>Agaricomycetes</taxon>
        <taxon>Agaricomycetidae</taxon>
        <taxon>Agaricales</taxon>
        <taxon>Agaricineae</taxon>
        <taxon>Strophariaceae</taxon>
        <taxon>Galerina</taxon>
    </lineage>
</organism>
<accession>A0A067SN68</accession>